<dbReference type="InterPro" id="IPR039420">
    <property type="entry name" value="WalR-like"/>
</dbReference>
<dbReference type="Proteomes" id="UP000606008">
    <property type="component" value="Unassembled WGS sequence"/>
</dbReference>
<dbReference type="RefSeq" id="WP_166692972.1">
    <property type="nucleotide sequence ID" value="NZ_WAEL01000006.1"/>
</dbReference>
<dbReference type="PRINTS" id="PR00038">
    <property type="entry name" value="HTHLUXR"/>
</dbReference>
<feature type="modified residue" description="4-aspartylphosphate" evidence="3">
    <location>
        <position position="36"/>
    </location>
</feature>
<dbReference type="CDD" id="cd06170">
    <property type="entry name" value="LuxR_C_like"/>
    <property type="match status" value="1"/>
</dbReference>
<sequence>LLIEGAPGFSVAGSYPDGQTIVKQIVLDRPDVVLMDVDMPGADGIECVRRVKEVNTNVRVLMHTMFDDDERLFACLSNGADGYLLKRDSATYLLQSLKEISEGGGPMSPSIAQRVLTTFRAPPNPKREEYGITPREREILEMLTRGYPYRRIGIECGISIETVRRHLKNIYQKLHVQCSAEAVAKAVREQLVKGKLGFELNDKLQPFQRDLLEP</sequence>
<dbReference type="Pfam" id="PF00196">
    <property type="entry name" value="GerE"/>
    <property type="match status" value="1"/>
</dbReference>
<feature type="domain" description="Response regulatory" evidence="5">
    <location>
        <begin position="1"/>
        <end position="101"/>
    </location>
</feature>
<dbReference type="InterPro" id="IPR016032">
    <property type="entry name" value="Sig_transdc_resp-reg_C-effctor"/>
</dbReference>
<dbReference type="PANTHER" id="PTHR43214:SF36">
    <property type="entry name" value="RESPONSE REGULATOR RECEIVER"/>
    <property type="match status" value="1"/>
</dbReference>
<dbReference type="SMART" id="SM00448">
    <property type="entry name" value="REC"/>
    <property type="match status" value="1"/>
</dbReference>
<dbReference type="InterPro" id="IPR000792">
    <property type="entry name" value="Tscrpt_reg_LuxR_C"/>
</dbReference>
<evidence type="ECO:0000259" key="4">
    <source>
        <dbReference type="PROSITE" id="PS50043"/>
    </source>
</evidence>
<feature type="domain" description="HTH luxR-type" evidence="4">
    <location>
        <begin position="125"/>
        <end position="190"/>
    </location>
</feature>
<dbReference type="PROSITE" id="PS50043">
    <property type="entry name" value="HTH_LUXR_2"/>
    <property type="match status" value="1"/>
</dbReference>
<dbReference type="InterPro" id="IPR058245">
    <property type="entry name" value="NreC/VraR/RcsB-like_REC"/>
</dbReference>
<accession>A0ABX0QLT8</accession>
<name>A0ABX0QLT8_9BACT</name>
<keyword evidence="2" id="KW-0238">DNA-binding</keyword>
<evidence type="ECO:0000256" key="1">
    <source>
        <dbReference type="ARBA" id="ARBA00022553"/>
    </source>
</evidence>
<dbReference type="PROSITE" id="PS50110">
    <property type="entry name" value="RESPONSE_REGULATORY"/>
    <property type="match status" value="1"/>
</dbReference>
<gene>
    <name evidence="6" type="ORF">F7231_18250</name>
</gene>
<dbReference type="SMART" id="SM00421">
    <property type="entry name" value="HTH_LUXR"/>
    <property type="match status" value="1"/>
</dbReference>
<reference evidence="7" key="2">
    <citation type="submission" date="2023-07" db="EMBL/GenBank/DDBJ databases">
        <authorList>
            <person name="Jung D.-H."/>
        </authorList>
    </citation>
    <scope>NUCLEOTIDE SEQUENCE [LARGE SCALE GENOMIC DNA]</scope>
    <source>
        <strain evidence="7">JA-25</strain>
    </source>
</reference>
<comment type="caution">
    <text evidence="6">The sequence shown here is derived from an EMBL/GenBank/DDBJ whole genome shotgun (WGS) entry which is preliminary data.</text>
</comment>
<dbReference type="InterPro" id="IPR001789">
    <property type="entry name" value="Sig_transdc_resp-reg_receiver"/>
</dbReference>
<dbReference type="Gene3D" id="3.40.50.2300">
    <property type="match status" value="1"/>
</dbReference>
<evidence type="ECO:0000259" key="5">
    <source>
        <dbReference type="PROSITE" id="PS50110"/>
    </source>
</evidence>
<keyword evidence="1 3" id="KW-0597">Phosphoprotein</keyword>
<evidence type="ECO:0000313" key="6">
    <source>
        <dbReference type="EMBL" id="NID12120.1"/>
    </source>
</evidence>
<organism evidence="6 7">
    <name type="scientific">Fibrivirga algicola</name>
    <dbReference type="NCBI Taxonomy" id="2950420"/>
    <lineage>
        <taxon>Bacteria</taxon>
        <taxon>Pseudomonadati</taxon>
        <taxon>Bacteroidota</taxon>
        <taxon>Cytophagia</taxon>
        <taxon>Cytophagales</taxon>
        <taxon>Spirosomataceae</taxon>
        <taxon>Fibrivirga</taxon>
    </lineage>
</organism>
<dbReference type="CDD" id="cd17535">
    <property type="entry name" value="REC_NarL-like"/>
    <property type="match status" value="1"/>
</dbReference>
<proteinExistence type="predicted"/>
<dbReference type="SUPFAM" id="SSF46894">
    <property type="entry name" value="C-terminal effector domain of the bipartite response regulators"/>
    <property type="match status" value="1"/>
</dbReference>
<evidence type="ECO:0000256" key="2">
    <source>
        <dbReference type="ARBA" id="ARBA00023125"/>
    </source>
</evidence>
<dbReference type="Pfam" id="PF00072">
    <property type="entry name" value="Response_reg"/>
    <property type="match status" value="1"/>
</dbReference>
<evidence type="ECO:0000313" key="7">
    <source>
        <dbReference type="Proteomes" id="UP000606008"/>
    </source>
</evidence>
<protein>
    <submittedName>
        <fullName evidence="6">Response regulator transcription factor</fullName>
    </submittedName>
</protein>
<keyword evidence="7" id="KW-1185">Reference proteome</keyword>
<dbReference type="PANTHER" id="PTHR43214">
    <property type="entry name" value="TWO-COMPONENT RESPONSE REGULATOR"/>
    <property type="match status" value="1"/>
</dbReference>
<reference evidence="7" key="1">
    <citation type="submission" date="2019-09" db="EMBL/GenBank/DDBJ databases">
        <authorList>
            <person name="Jung D.-H."/>
        </authorList>
    </citation>
    <scope>NUCLEOTIDE SEQUENCE [LARGE SCALE GENOMIC DNA]</scope>
    <source>
        <strain evidence="7">JA-25</strain>
    </source>
</reference>
<evidence type="ECO:0000256" key="3">
    <source>
        <dbReference type="PROSITE-ProRule" id="PRU00169"/>
    </source>
</evidence>
<feature type="non-terminal residue" evidence="6">
    <location>
        <position position="1"/>
    </location>
</feature>
<dbReference type="EMBL" id="WAEL01000006">
    <property type="protein sequence ID" value="NID12120.1"/>
    <property type="molecule type" value="Genomic_DNA"/>
</dbReference>
<dbReference type="PROSITE" id="PS00622">
    <property type="entry name" value="HTH_LUXR_1"/>
    <property type="match status" value="1"/>
</dbReference>
<dbReference type="SUPFAM" id="SSF52172">
    <property type="entry name" value="CheY-like"/>
    <property type="match status" value="1"/>
</dbReference>
<dbReference type="InterPro" id="IPR011006">
    <property type="entry name" value="CheY-like_superfamily"/>
</dbReference>